<comment type="caution">
    <text evidence="3">The sequence shown here is derived from an EMBL/GenBank/DDBJ whole genome shotgun (WGS) entry which is preliminary data.</text>
</comment>
<organism evidence="3 4">
    <name type="scientific">Chitinophaga defluvii</name>
    <dbReference type="NCBI Taxonomy" id="3163343"/>
    <lineage>
        <taxon>Bacteria</taxon>
        <taxon>Pseudomonadati</taxon>
        <taxon>Bacteroidota</taxon>
        <taxon>Chitinophagia</taxon>
        <taxon>Chitinophagales</taxon>
        <taxon>Chitinophagaceae</taxon>
        <taxon>Chitinophaga</taxon>
    </lineage>
</organism>
<reference evidence="3 4" key="1">
    <citation type="submission" date="2024-06" db="EMBL/GenBank/DDBJ databases">
        <title>Chitinophaga defluvii sp. nov., isolated from municipal sewage.</title>
        <authorList>
            <person name="Zhang L."/>
        </authorList>
    </citation>
    <scope>NUCLEOTIDE SEQUENCE [LARGE SCALE GENOMIC DNA]</scope>
    <source>
        <strain evidence="3 4">H8</strain>
    </source>
</reference>
<keyword evidence="1" id="KW-1133">Transmembrane helix</keyword>
<keyword evidence="1" id="KW-0472">Membrane</keyword>
<dbReference type="PROSITE" id="PS51257">
    <property type="entry name" value="PROKAR_LIPOPROTEIN"/>
    <property type="match status" value="1"/>
</dbReference>
<dbReference type="EMBL" id="JBEXAC010000001">
    <property type="protein sequence ID" value="MET6996332.1"/>
    <property type="molecule type" value="Genomic_DNA"/>
</dbReference>
<proteinExistence type="predicted"/>
<sequence>MKTTIRNIVILASALLAACSPNANMTTVLNSNGSCDRVLVATVNEKFIQGDTTEHPFIMDLNGWDIKWKFKGEKIRNDWPVKDWKKDPPDSAATITAIAHKHYNSVKQMAEEFRIKPSNAWSDIRIKPVLEERFRFFYTYYDYKESFSKLPITQVIPVSRYLSAEEAGYWLTGKPDILKGMNGVEAVDVLNNIEKRAGKWLIHNLFEMQYSELLKHLELIANHPAKATMDTQKDSVFALYFSEYTSEQAKYDLMPILDKAFKTQAFGNFAKAGNDSLVAQINEPETYKHLSDYFSVIIDYKLVMPGDIITSDGILSQDTLSWRIDAYRLLNGDYTMEASSKKTNLWAFFVVAFLVLGTLVLFFVKRK</sequence>
<evidence type="ECO:0000256" key="2">
    <source>
        <dbReference type="SAM" id="SignalP"/>
    </source>
</evidence>
<evidence type="ECO:0000313" key="3">
    <source>
        <dbReference type="EMBL" id="MET6996332.1"/>
    </source>
</evidence>
<feature type="transmembrane region" description="Helical" evidence="1">
    <location>
        <begin position="345"/>
        <end position="364"/>
    </location>
</feature>
<protein>
    <submittedName>
        <fullName evidence="3">Uncharacterized protein</fullName>
    </submittedName>
</protein>
<evidence type="ECO:0000313" key="4">
    <source>
        <dbReference type="Proteomes" id="UP001549749"/>
    </source>
</evidence>
<keyword evidence="4" id="KW-1185">Reference proteome</keyword>
<feature type="signal peptide" evidence="2">
    <location>
        <begin position="1"/>
        <end position="25"/>
    </location>
</feature>
<keyword evidence="1" id="KW-0812">Transmembrane</keyword>
<dbReference type="RefSeq" id="WP_354658978.1">
    <property type="nucleotide sequence ID" value="NZ_JBEXAC010000001.1"/>
</dbReference>
<accession>A0ABV2SZX1</accession>
<feature type="chain" id="PRO_5045060187" evidence="2">
    <location>
        <begin position="26"/>
        <end position="367"/>
    </location>
</feature>
<gene>
    <name evidence="3" type="ORF">ABR189_03095</name>
</gene>
<evidence type="ECO:0000256" key="1">
    <source>
        <dbReference type="SAM" id="Phobius"/>
    </source>
</evidence>
<name>A0ABV2SZX1_9BACT</name>
<keyword evidence="2" id="KW-0732">Signal</keyword>
<dbReference type="Proteomes" id="UP001549749">
    <property type="component" value="Unassembled WGS sequence"/>
</dbReference>